<dbReference type="GO" id="GO:0016787">
    <property type="term" value="F:hydrolase activity"/>
    <property type="evidence" value="ECO:0007669"/>
    <property type="project" value="UniProtKB-KW"/>
</dbReference>
<dbReference type="InterPro" id="IPR006680">
    <property type="entry name" value="Amidohydro-rel"/>
</dbReference>
<dbReference type="InterPro" id="IPR032466">
    <property type="entry name" value="Metal_Hydrolase"/>
</dbReference>
<feature type="signal peptide" evidence="1">
    <location>
        <begin position="1"/>
        <end position="24"/>
    </location>
</feature>
<sequence>MNHIRRLAAALLLFALASPATAPAADGPLFDAHVHYRPAMMASISPAEAGRSLAEAGIDGALILASEATTFRRLDAASAARLVPFLDISRRLGRKTDWMHVEGVAERAREWLEAGEGVDWAGIGELHIRAGDRFAPAFEALLHLAAERDLVVMIHGDPAVIDHAYTVAPAVRILWAHAGTYPYPPLLDDYLRRYPNLVADLSMRNPTLTDADGRLEEAWFELLTRHPDRFLVGVDTFSVNRWTEYGDIVTATRTWLADLPPEVGEALARENAARLFPE</sequence>
<reference evidence="3 4" key="1">
    <citation type="submission" date="2016-10" db="EMBL/GenBank/DDBJ databases">
        <authorList>
            <person name="de Groot N.N."/>
        </authorList>
    </citation>
    <scope>NUCLEOTIDE SEQUENCE [LARGE SCALE GENOMIC DNA]</scope>
    <source>
        <strain evidence="3 4">HL3</strain>
    </source>
</reference>
<name>A0A1I1V3K6_9GAMM</name>
<dbReference type="Pfam" id="PF04909">
    <property type="entry name" value="Amidohydro_2"/>
    <property type="match status" value="1"/>
</dbReference>
<keyword evidence="1" id="KW-0732">Signal</keyword>
<dbReference type="SUPFAM" id="SSF51556">
    <property type="entry name" value="Metallo-dependent hydrolases"/>
    <property type="match status" value="1"/>
</dbReference>
<dbReference type="EMBL" id="FOMJ01000008">
    <property type="protein sequence ID" value="SFD77405.1"/>
    <property type="molecule type" value="Genomic_DNA"/>
</dbReference>
<gene>
    <name evidence="3" type="ORF">SAMN05660831_02301</name>
</gene>
<protein>
    <submittedName>
        <fullName evidence="3">Amidohydrolase</fullName>
    </submittedName>
</protein>
<dbReference type="STRING" id="1123397.SAMN05660831_02301"/>
<evidence type="ECO:0000259" key="2">
    <source>
        <dbReference type="Pfam" id="PF04909"/>
    </source>
</evidence>
<accession>A0A1I1V3K6</accession>
<dbReference type="Proteomes" id="UP000198611">
    <property type="component" value="Unassembled WGS sequence"/>
</dbReference>
<evidence type="ECO:0000313" key="4">
    <source>
        <dbReference type="Proteomes" id="UP000198611"/>
    </source>
</evidence>
<keyword evidence="4" id="KW-1185">Reference proteome</keyword>
<keyword evidence="3" id="KW-0378">Hydrolase</keyword>
<organism evidence="3 4">
    <name type="scientific">Thiohalospira halophila DSM 15071</name>
    <dbReference type="NCBI Taxonomy" id="1123397"/>
    <lineage>
        <taxon>Bacteria</taxon>
        <taxon>Pseudomonadati</taxon>
        <taxon>Pseudomonadota</taxon>
        <taxon>Gammaproteobacteria</taxon>
        <taxon>Thiohalospirales</taxon>
        <taxon>Thiohalospiraceae</taxon>
        <taxon>Thiohalospira</taxon>
    </lineage>
</organism>
<dbReference type="AlphaFoldDB" id="A0A1I1V3K6"/>
<evidence type="ECO:0000256" key="1">
    <source>
        <dbReference type="SAM" id="SignalP"/>
    </source>
</evidence>
<dbReference type="OrthoDB" id="3982782at2"/>
<evidence type="ECO:0000313" key="3">
    <source>
        <dbReference type="EMBL" id="SFD77405.1"/>
    </source>
</evidence>
<feature type="chain" id="PRO_5011543435" evidence="1">
    <location>
        <begin position="25"/>
        <end position="278"/>
    </location>
</feature>
<dbReference type="RefSeq" id="WP_093428923.1">
    <property type="nucleotide sequence ID" value="NZ_FOMJ01000008.1"/>
</dbReference>
<dbReference type="Gene3D" id="3.20.20.140">
    <property type="entry name" value="Metal-dependent hydrolases"/>
    <property type="match status" value="1"/>
</dbReference>
<feature type="domain" description="Amidohydrolase-related" evidence="2">
    <location>
        <begin position="31"/>
        <end position="277"/>
    </location>
</feature>
<proteinExistence type="predicted"/>